<keyword evidence="3" id="KW-0408">Iron</keyword>
<dbReference type="Pfam" id="PF00034">
    <property type="entry name" value="Cytochrom_C"/>
    <property type="match status" value="1"/>
</dbReference>
<dbReference type="PANTHER" id="PTHR33751">
    <property type="entry name" value="CBB3-TYPE CYTOCHROME C OXIDASE SUBUNIT FIXP"/>
    <property type="match status" value="1"/>
</dbReference>
<accession>A0A3B1B8U2</accession>
<dbReference type="CDD" id="cd14797">
    <property type="entry name" value="DUF302"/>
    <property type="match status" value="1"/>
</dbReference>
<dbReference type="InterPro" id="IPR035923">
    <property type="entry name" value="TT1751-like_sf"/>
</dbReference>
<proteinExistence type="predicted"/>
<reference evidence="5" key="1">
    <citation type="submission" date="2018-06" db="EMBL/GenBank/DDBJ databases">
        <authorList>
            <person name="Zhirakovskaya E."/>
        </authorList>
    </citation>
    <scope>NUCLEOTIDE SEQUENCE</scope>
</reference>
<dbReference type="SUPFAM" id="SSF46626">
    <property type="entry name" value="Cytochrome c"/>
    <property type="match status" value="2"/>
</dbReference>
<dbReference type="AlphaFoldDB" id="A0A3B1B8U2"/>
<dbReference type="GO" id="GO:0046872">
    <property type="term" value="F:metal ion binding"/>
    <property type="evidence" value="ECO:0007669"/>
    <property type="project" value="UniProtKB-KW"/>
</dbReference>
<dbReference type="InterPro" id="IPR005180">
    <property type="entry name" value="DUF302"/>
</dbReference>
<keyword evidence="1" id="KW-0349">Heme</keyword>
<gene>
    <name evidence="5" type="ORF">MNBD_GAMMA25-562</name>
</gene>
<evidence type="ECO:0000256" key="2">
    <source>
        <dbReference type="ARBA" id="ARBA00022723"/>
    </source>
</evidence>
<dbReference type="Gene3D" id="3.30.310.70">
    <property type="entry name" value="TT1751-like domain"/>
    <property type="match status" value="1"/>
</dbReference>
<dbReference type="Pfam" id="PF03625">
    <property type="entry name" value="DUF302"/>
    <property type="match status" value="1"/>
</dbReference>
<dbReference type="PANTHER" id="PTHR33751:SF1">
    <property type="entry name" value="CBB3-TYPE CYTOCHROME C OXIDASE SUBUNIT FIXP"/>
    <property type="match status" value="1"/>
</dbReference>
<protein>
    <submittedName>
        <fullName evidence="5">Cytochrome c family protein</fullName>
    </submittedName>
</protein>
<dbReference type="GO" id="GO:0009055">
    <property type="term" value="F:electron transfer activity"/>
    <property type="evidence" value="ECO:0007669"/>
    <property type="project" value="InterPro"/>
</dbReference>
<dbReference type="InterPro" id="IPR009056">
    <property type="entry name" value="Cyt_c-like_dom"/>
</dbReference>
<dbReference type="InterPro" id="IPR036909">
    <property type="entry name" value="Cyt_c-like_dom_sf"/>
</dbReference>
<dbReference type="EMBL" id="UOFY01000027">
    <property type="protein sequence ID" value="VAX08414.1"/>
    <property type="molecule type" value="Genomic_DNA"/>
</dbReference>
<dbReference type="Pfam" id="PF13442">
    <property type="entry name" value="Cytochrome_CBB3"/>
    <property type="match status" value="1"/>
</dbReference>
<evidence type="ECO:0000256" key="3">
    <source>
        <dbReference type="ARBA" id="ARBA00023004"/>
    </source>
</evidence>
<keyword evidence="2" id="KW-0479">Metal-binding</keyword>
<evidence type="ECO:0000256" key="1">
    <source>
        <dbReference type="ARBA" id="ARBA00022617"/>
    </source>
</evidence>
<sequence length="351" mass="38763">MPLSSTLFSLSLIFTLFINLPAYANENGAALYEENCAVCHGSEGTGGVGVPLALPDFQYAISDQFLERTIRKGRPGRVMPAFNNLSDAEVAAIVRHIRSWAPGKPLHHPSITVNGDSIKGQTLYKKNCASCHGQKGEGGKGTGVTFSRPRDLAIIAPALNNQGFLYAASDQMIKATLMNGREGTPMVSFLKQGLSEQDINDIVRFVRSFEKQTPVNKMQEHDHAKLSVSYESPYNIKETIAALKRAIIGENFRIIRIQNLDSGLVKESEEDPHKVIIYFCNFQLLNDALAVDPRVGLFLPCRITVVEKEGKVLVYALNPKRLSYLFNNAELNKLCNGMSEIYISIIEEATL</sequence>
<feature type="domain" description="Cytochrome c" evidence="4">
    <location>
        <begin position="115"/>
        <end position="210"/>
    </location>
</feature>
<dbReference type="SUPFAM" id="SSF103247">
    <property type="entry name" value="TT1751-like"/>
    <property type="match status" value="1"/>
</dbReference>
<dbReference type="GO" id="GO:0020037">
    <property type="term" value="F:heme binding"/>
    <property type="evidence" value="ECO:0007669"/>
    <property type="project" value="InterPro"/>
</dbReference>
<dbReference type="InterPro" id="IPR050597">
    <property type="entry name" value="Cytochrome_c_Oxidase_Subunit"/>
</dbReference>
<evidence type="ECO:0000259" key="4">
    <source>
        <dbReference type="PROSITE" id="PS51007"/>
    </source>
</evidence>
<feature type="domain" description="Cytochrome c" evidence="4">
    <location>
        <begin position="23"/>
        <end position="101"/>
    </location>
</feature>
<evidence type="ECO:0000313" key="5">
    <source>
        <dbReference type="EMBL" id="VAX08414.1"/>
    </source>
</evidence>
<dbReference type="PROSITE" id="PS51007">
    <property type="entry name" value="CYTC"/>
    <property type="match status" value="2"/>
</dbReference>
<organism evidence="5">
    <name type="scientific">hydrothermal vent metagenome</name>
    <dbReference type="NCBI Taxonomy" id="652676"/>
    <lineage>
        <taxon>unclassified sequences</taxon>
        <taxon>metagenomes</taxon>
        <taxon>ecological metagenomes</taxon>
    </lineage>
</organism>
<dbReference type="Gene3D" id="1.10.760.10">
    <property type="entry name" value="Cytochrome c-like domain"/>
    <property type="match status" value="2"/>
</dbReference>
<name>A0A3B1B8U2_9ZZZZ</name>